<evidence type="ECO:0000256" key="1">
    <source>
        <dbReference type="ARBA" id="ARBA00022475"/>
    </source>
</evidence>
<evidence type="ECO:0000256" key="6">
    <source>
        <dbReference type="ARBA" id="ARBA00023145"/>
    </source>
</evidence>
<keyword evidence="2" id="KW-0444">Lipid biosynthesis</keyword>
<keyword evidence="6" id="KW-0865">Zymogen</keyword>
<keyword evidence="3" id="KW-0210">Decarboxylase</keyword>
<dbReference type="PANTHER" id="PTHR35809">
    <property type="entry name" value="ARCHAETIDYLSERINE DECARBOXYLASE PROENZYME-RELATED"/>
    <property type="match status" value="1"/>
</dbReference>
<dbReference type="RefSeq" id="WP_073486458.1">
    <property type="nucleotide sequence ID" value="NZ_FQVN01000007.1"/>
</dbReference>
<evidence type="ECO:0000256" key="7">
    <source>
        <dbReference type="ARBA" id="ARBA00023209"/>
    </source>
</evidence>
<keyword evidence="12" id="KW-1185">Reference proteome</keyword>
<reference evidence="11 12" key="1">
    <citation type="submission" date="2016-11" db="EMBL/GenBank/DDBJ databases">
        <authorList>
            <person name="Jaros S."/>
            <person name="Januszkiewicz K."/>
            <person name="Wedrychowicz H."/>
        </authorList>
    </citation>
    <scope>NUCLEOTIDE SEQUENCE [LARGE SCALE GENOMIC DNA]</scope>
    <source>
        <strain evidence="11 12">DSM 44523</strain>
    </source>
</reference>
<evidence type="ECO:0000313" key="12">
    <source>
        <dbReference type="Proteomes" id="UP000184501"/>
    </source>
</evidence>
<evidence type="ECO:0000256" key="10">
    <source>
        <dbReference type="ARBA" id="ARBA00023317"/>
    </source>
</evidence>
<name>A0A1M5I6T5_STRHI</name>
<evidence type="ECO:0000313" key="11">
    <source>
        <dbReference type="EMBL" id="SHG24068.1"/>
    </source>
</evidence>
<keyword evidence="1" id="KW-1003">Cell membrane</keyword>
<dbReference type="InterPro" id="IPR003817">
    <property type="entry name" value="PS_Dcarbxylase"/>
</dbReference>
<dbReference type="EMBL" id="FQVN01000007">
    <property type="protein sequence ID" value="SHG24068.1"/>
    <property type="molecule type" value="Genomic_DNA"/>
</dbReference>
<dbReference type="Proteomes" id="UP000184501">
    <property type="component" value="Unassembled WGS sequence"/>
</dbReference>
<dbReference type="GO" id="GO:0008654">
    <property type="term" value="P:phospholipid biosynthetic process"/>
    <property type="evidence" value="ECO:0007669"/>
    <property type="project" value="UniProtKB-KW"/>
</dbReference>
<accession>A0A1M5I6T5</accession>
<keyword evidence="9" id="KW-1208">Phospholipid metabolism</keyword>
<dbReference type="Pfam" id="PF02666">
    <property type="entry name" value="PS_Dcarbxylase"/>
    <property type="match status" value="1"/>
</dbReference>
<evidence type="ECO:0000256" key="3">
    <source>
        <dbReference type="ARBA" id="ARBA00022793"/>
    </source>
</evidence>
<protein>
    <submittedName>
        <fullName evidence="11">Phosphatidylserine decarboxylase</fullName>
    </submittedName>
</protein>
<keyword evidence="5" id="KW-0472">Membrane</keyword>
<dbReference type="PANTHER" id="PTHR35809:SF1">
    <property type="entry name" value="ARCHAETIDYLSERINE DECARBOXYLASE PROENZYME-RELATED"/>
    <property type="match status" value="1"/>
</dbReference>
<evidence type="ECO:0000256" key="4">
    <source>
        <dbReference type="ARBA" id="ARBA00023098"/>
    </source>
</evidence>
<keyword evidence="7" id="KW-0594">Phospholipid biosynthesis</keyword>
<sequence>MAKTLEEWLDSEVRPLRNKPVRWLSEFYFLRDPARPRHVDPEIFFAPADGVLLYQRTVNPDEPLVELKGRRYTLQDALRDPDYDRQSLVVGIFMTFYDVHVNRVPYSGRLSYRVPEPVETHNHPMLDMEHGLLAELRPDLGTAEYLFRNQRVVNRFVSPALDGPYHVLQIADRDVRCVIPFDLRQNRPCRQGERFSQIRYGSQVDLVVPLSARYGLEFLQAEHSHVEAGVDPLVRIVRPGAGSRP</sequence>
<evidence type="ECO:0000256" key="2">
    <source>
        <dbReference type="ARBA" id="ARBA00022516"/>
    </source>
</evidence>
<keyword evidence="8" id="KW-0456">Lyase</keyword>
<keyword evidence="10" id="KW-0670">Pyruvate</keyword>
<proteinExistence type="predicted"/>
<keyword evidence="4" id="KW-0443">Lipid metabolism</keyword>
<dbReference type="AlphaFoldDB" id="A0A1M5I6T5"/>
<dbReference type="OrthoDB" id="9790893at2"/>
<evidence type="ECO:0000256" key="9">
    <source>
        <dbReference type="ARBA" id="ARBA00023264"/>
    </source>
</evidence>
<gene>
    <name evidence="11" type="ORF">SAMN05444320_107138</name>
</gene>
<dbReference type="STRING" id="2017.SAMN05444320_107138"/>
<evidence type="ECO:0000256" key="5">
    <source>
        <dbReference type="ARBA" id="ARBA00023136"/>
    </source>
</evidence>
<evidence type="ECO:0000256" key="8">
    <source>
        <dbReference type="ARBA" id="ARBA00023239"/>
    </source>
</evidence>
<dbReference type="GO" id="GO:0004609">
    <property type="term" value="F:phosphatidylserine decarboxylase activity"/>
    <property type="evidence" value="ECO:0007669"/>
    <property type="project" value="InterPro"/>
</dbReference>
<organism evidence="11 12">
    <name type="scientific">Streptoalloteichus hindustanus</name>
    <dbReference type="NCBI Taxonomy" id="2017"/>
    <lineage>
        <taxon>Bacteria</taxon>
        <taxon>Bacillati</taxon>
        <taxon>Actinomycetota</taxon>
        <taxon>Actinomycetes</taxon>
        <taxon>Pseudonocardiales</taxon>
        <taxon>Pseudonocardiaceae</taxon>
        <taxon>Streptoalloteichus</taxon>
    </lineage>
</organism>
<dbReference type="InterPro" id="IPR033175">
    <property type="entry name" value="PSD-A"/>
</dbReference>